<dbReference type="AlphaFoldDB" id="A0A517P895"/>
<feature type="domain" description="DUF1559" evidence="2">
    <location>
        <begin position="47"/>
        <end position="349"/>
    </location>
</feature>
<protein>
    <submittedName>
        <fullName evidence="3">Type II secretion system protein G</fullName>
    </submittedName>
</protein>
<name>A0A517P895_9PLAN</name>
<dbReference type="KEGG" id="acaf:CA12_16680"/>
<dbReference type="EMBL" id="CP036265">
    <property type="protein sequence ID" value="QDT15583.1"/>
    <property type="molecule type" value="Genomic_DNA"/>
</dbReference>
<dbReference type="Proteomes" id="UP000318741">
    <property type="component" value="Chromosome"/>
</dbReference>
<keyword evidence="1" id="KW-0472">Membrane</keyword>
<keyword evidence="1" id="KW-0812">Transmembrane</keyword>
<keyword evidence="4" id="KW-1185">Reference proteome</keyword>
<evidence type="ECO:0000256" key="1">
    <source>
        <dbReference type="SAM" id="Phobius"/>
    </source>
</evidence>
<evidence type="ECO:0000313" key="3">
    <source>
        <dbReference type="EMBL" id="QDT15583.1"/>
    </source>
</evidence>
<dbReference type="InterPro" id="IPR045584">
    <property type="entry name" value="Pilin-like"/>
</dbReference>
<dbReference type="InterPro" id="IPR011453">
    <property type="entry name" value="DUF1559"/>
</dbReference>
<dbReference type="PANTHER" id="PTHR30093">
    <property type="entry name" value="GENERAL SECRETION PATHWAY PROTEIN G"/>
    <property type="match status" value="1"/>
</dbReference>
<dbReference type="NCBIfam" id="TIGR04294">
    <property type="entry name" value="pre_pil_HX9DG"/>
    <property type="match status" value="1"/>
</dbReference>
<sequence>MLSAPRPSLFASRATAPGRRAGFTLIELLVVIAIIAVLASLLLPAVQAARERARAAQCLNNVKNIALAMHNYHSGFKCFPAGVIVRPPVADDDSNPPPEIQHGMVVNGQKLPSGATMANSSNGVTQGITISNYWGWHALILPQLEQSPTYRLISFGADPNFPRFPSDDAAGFQPNNLAAAQYDMETYLCPSASTVPTADETQTSGVPGFPDTNTGDFGLSNYVGSAGVRVVGTDDQGNVTVNRIGGMFGPNMSTSFRDVGDGAVNTILLLESLYGVWAEGYHCCTSYDPGDTSSGTGSGPIFSPGVTGVSTGAVDGAEVFTRPGSWHAEGVNVALVDGSSQLLNYSVDQVTYSRLIQRNDGQQVNYEW</sequence>
<dbReference type="InterPro" id="IPR012902">
    <property type="entry name" value="N_methyl_site"/>
</dbReference>
<keyword evidence="1" id="KW-1133">Transmembrane helix</keyword>
<proteinExistence type="predicted"/>
<dbReference type="NCBIfam" id="TIGR02532">
    <property type="entry name" value="IV_pilin_GFxxxE"/>
    <property type="match status" value="1"/>
</dbReference>
<dbReference type="InterPro" id="IPR027558">
    <property type="entry name" value="Pre_pil_HX9DG_C"/>
</dbReference>
<dbReference type="PROSITE" id="PS00409">
    <property type="entry name" value="PROKAR_NTER_METHYL"/>
    <property type="match status" value="1"/>
</dbReference>
<accession>A0A517P895</accession>
<organism evidence="3 4">
    <name type="scientific">Alienimonas californiensis</name>
    <dbReference type="NCBI Taxonomy" id="2527989"/>
    <lineage>
        <taxon>Bacteria</taxon>
        <taxon>Pseudomonadati</taxon>
        <taxon>Planctomycetota</taxon>
        <taxon>Planctomycetia</taxon>
        <taxon>Planctomycetales</taxon>
        <taxon>Planctomycetaceae</taxon>
        <taxon>Alienimonas</taxon>
    </lineage>
</organism>
<gene>
    <name evidence="3" type="primary">xcpT_9</name>
    <name evidence="3" type="ORF">CA12_16680</name>
</gene>
<dbReference type="OrthoDB" id="255848at2"/>
<dbReference type="SUPFAM" id="SSF54523">
    <property type="entry name" value="Pili subunits"/>
    <property type="match status" value="1"/>
</dbReference>
<dbReference type="Gene3D" id="3.30.700.10">
    <property type="entry name" value="Glycoprotein, Type 4 Pilin"/>
    <property type="match status" value="1"/>
</dbReference>
<dbReference type="Pfam" id="PF07596">
    <property type="entry name" value="SBP_bac_10"/>
    <property type="match status" value="1"/>
</dbReference>
<evidence type="ECO:0000313" key="4">
    <source>
        <dbReference type="Proteomes" id="UP000318741"/>
    </source>
</evidence>
<dbReference type="PANTHER" id="PTHR30093:SF2">
    <property type="entry name" value="TYPE II SECRETION SYSTEM PROTEIN H"/>
    <property type="match status" value="1"/>
</dbReference>
<dbReference type="RefSeq" id="WP_145358496.1">
    <property type="nucleotide sequence ID" value="NZ_CP036265.1"/>
</dbReference>
<feature type="transmembrane region" description="Helical" evidence="1">
    <location>
        <begin position="21"/>
        <end position="43"/>
    </location>
</feature>
<dbReference type="Pfam" id="PF07963">
    <property type="entry name" value="N_methyl"/>
    <property type="match status" value="1"/>
</dbReference>
<reference evidence="3 4" key="1">
    <citation type="submission" date="2019-02" db="EMBL/GenBank/DDBJ databases">
        <title>Deep-cultivation of Planctomycetes and their phenomic and genomic characterization uncovers novel biology.</title>
        <authorList>
            <person name="Wiegand S."/>
            <person name="Jogler M."/>
            <person name="Boedeker C."/>
            <person name="Pinto D."/>
            <person name="Vollmers J."/>
            <person name="Rivas-Marin E."/>
            <person name="Kohn T."/>
            <person name="Peeters S.H."/>
            <person name="Heuer A."/>
            <person name="Rast P."/>
            <person name="Oberbeckmann S."/>
            <person name="Bunk B."/>
            <person name="Jeske O."/>
            <person name="Meyerdierks A."/>
            <person name="Storesund J.E."/>
            <person name="Kallscheuer N."/>
            <person name="Luecker S."/>
            <person name="Lage O.M."/>
            <person name="Pohl T."/>
            <person name="Merkel B.J."/>
            <person name="Hornburger P."/>
            <person name="Mueller R.-W."/>
            <person name="Bruemmer F."/>
            <person name="Labrenz M."/>
            <person name="Spormann A.M."/>
            <person name="Op den Camp H."/>
            <person name="Overmann J."/>
            <person name="Amann R."/>
            <person name="Jetten M.S.M."/>
            <person name="Mascher T."/>
            <person name="Medema M.H."/>
            <person name="Devos D.P."/>
            <person name="Kaster A.-K."/>
            <person name="Ovreas L."/>
            <person name="Rohde M."/>
            <person name="Galperin M.Y."/>
            <person name="Jogler C."/>
        </authorList>
    </citation>
    <scope>NUCLEOTIDE SEQUENCE [LARGE SCALE GENOMIC DNA]</scope>
    <source>
        <strain evidence="3 4">CA12</strain>
    </source>
</reference>
<evidence type="ECO:0000259" key="2">
    <source>
        <dbReference type="Pfam" id="PF07596"/>
    </source>
</evidence>